<feature type="compositionally biased region" description="Basic residues" evidence="1">
    <location>
        <begin position="197"/>
        <end position="215"/>
    </location>
</feature>
<feature type="region of interest" description="Disordered" evidence="1">
    <location>
        <begin position="179"/>
        <end position="215"/>
    </location>
</feature>
<accession>A0A922CZ71</accession>
<proteinExistence type="predicted"/>
<organism evidence="2 3">
    <name type="scientific">Manduca sexta</name>
    <name type="common">Tobacco hawkmoth</name>
    <name type="synonym">Tobacco hornworm</name>
    <dbReference type="NCBI Taxonomy" id="7130"/>
    <lineage>
        <taxon>Eukaryota</taxon>
        <taxon>Metazoa</taxon>
        <taxon>Ecdysozoa</taxon>
        <taxon>Arthropoda</taxon>
        <taxon>Hexapoda</taxon>
        <taxon>Insecta</taxon>
        <taxon>Pterygota</taxon>
        <taxon>Neoptera</taxon>
        <taxon>Endopterygota</taxon>
        <taxon>Lepidoptera</taxon>
        <taxon>Glossata</taxon>
        <taxon>Ditrysia</taxon>
        <taxon>Bombycoidea</taxon>
        <taxon>Sphingidae</taxon>
        <taxon>Sphinginae</taxon>
        <taxon>Sphingini</taxon>
        <taxon>Manduca</taxon>
    </lineage>
</organism>
<dbReference type="AlphaFoldDB" id="A0A922CZ71"/>
<name>A0A922CZ71_MANSE</name>
<reference evidence="2" key="2">
    <citation type="submission" date="2020-12" db="EMBL/GenBank/DDBJ databases">
        <authorList>
            <person name="Kanost M."/>
        </authorList>
    </citation>
    <scope>NUCLEOTIDE SEQUENCE</scope>
</reference>
<keyword evidence="3" id="KW-1185">Reference proteome</keyword>
<sequence>MIDLHIVLSAVCSAGLVVLRRARDTDQERAPQRPRKRRRYRCQLPRAVCYRAAGDIHPRSPNHYGDAALVPGVRRGDGGRGGVLRRQRLGRRLQRRVRRLWGRRGGGRGGGAGVARHAAAAAHAARHRAVAARPLRDRGGRVPPSLDAVLSLPASLRGAPAGAGERGVVRQADPLGVRGAAHAPARHARQLQVPLLRHTRQAHRQQRRAPRRARR</sequence>
<dbReference type="EMBL" id="JH668993">
    <property type="protein sequence ID" value="KAG6463521.1"/>
    <property type="molecule type" value="Genomic_DNA"/>
</dbReference>
<gene>
    <name evidence="2" type="ORF">O3G_MSEX013919</name>
</gene>
<dbReference type="Proteomes" id="UP000791440">
    <property type="component" value="Unassembled WGS sequence"/>
</dbReference>
<reference evidence="2" key="1">
    <citation type="journal article" date="2016" name="Insect Biochem. Mol. Biol.">
        <title>Multifaceted biological insights from a draft genome sequence of the tobacco hornworm moth, Manduca sexta.</title>
        <authorList>
            <person name="Kanost M.R."/>
            <person name="Arrese E.L."/>
            <person name="Cao X."/>
            <person name="Chen Y.R."/>
            <person name="Chellapilla S."/>
            <person name="Goldsmith M.R."/>
            <person name="Grosse-Wilde E."/>
            <person name="Heckel D.G."/>
            <person name="Herndon N."/>
            <person name="Jiang H."/>
            <person name="Papanicolaou A."/>
            <person name="Qu J."/>
            <person name="Soulages J.L."/>
            <person name="Vogel H."/>
            <person name="Walters J."/>
            <person name="Waterhouse R.M."/>
            <person name="Ahn S.J."/>
            <person name="Almeida F.C."/>
            <person name="An C."/>
            <person name="Aqrawi P."/>
            <person name="Bretschneider A."/>
            <person name="Bryant W.B."/>
            <person name="Bucks S."/>
            <person name="Chao H."/>
            <person name="Chevignon G."/>
            <person name="Christen J.M."/>
            <person name="Clarke D.F."/>
            <person name="Dittmer N.T."/>
            <person name="Ferguson L.C.F."/>
            <person name="Garavelou S."/>
            <person name="Gordon K.H.J."/>
            <person name="Gunaratna R.T."/>
            <person name="Han Y."/>
            <person name="Hauser F."/>
            <person name="He Y."/>
            <person name="Heidel-Fischer H."/>
            <person name="Hirsh A."/>
            <person name="Hu Y."/>
            <person name="Jiang H."/>
            <person name="Kalra D."/>
            <person name="Klinner C."/>
            <person name="Konig C."/>
            <person name="Kovar C."/>
            <person name="Kroll A.R."/>
            <person name="Kuwar S.S."/>
            <person name="Lee S.L."/>
            <person name="Lehman R."/>
            <person name="Li K."/>
            <person name="Li Z."/>
            <person name="Liang H."/>
            <person name="Lovelace S."/>
            <person name="Lu Z."/>
            <person name="Mansfield J.H."/>
            <person name="McCulloch K.J."/>
            <person name="Mathew T."/>
            <person name="Morton B."/>
            <person name="Muzny D.M."/>
            <person name="Neunemann D."/>
            <person name="Ongeri F."/>
            <person name="Pauchet Y."/>
            <person name="Pu L.L."/>
            <person name="Pyrousis I."/>
            <person name="Rao X.J."/>
            <person name="Redding A."/>
            <person name="Roesel C."/>
            <person name="Sanchez-Gracia A."/>
            <person name="Schaack S."/>
            <person name="Shukla A."/>
            <person name="Tetreau G."/>
            <person name="Wang Y."/>
            <person name="Xiong G.H."/>
            <person name="Traut W."/>
            <person name="Walsh T.K."/>
            <person name="Worley K.C."/>
            <person name="Wu D."/>
            <person name="Wu W."/>
            <person name="Wu Y.Q."/>
            <person name="Zhang X."/>
            <person name="Zou Z."/>
            <person name="Zucker H."/>
            <person name="Briscoe A.D."/>
            <person name="Burmester T."/>
            <person name="Clem R.J."/>
            <person name="Feyereisen R."/>
            <person name="Grimmelikhuijzen C.J.P."/>
            <person name="Hamodrakas S.J."/>
            <person name="Hansson B.S."/>
            <person name="Huguet E."/>
            <person name="Jermiin L.S."/>
            <person name="Lan Q."/>
            <person name="Lehman H.K."/>
            <person name="Lorenzen M."/>
            <person name="Merzendorfer H."/>
            <person name="Michalopoulos I."/>
            <person name="Morton D.B."/>
            <person name="Muthukrishnan S."/>
            <person name="Oakeshott J.G."/>
            <person name="Palmer W."/>
            <person name="Park Y."/>
            <person name="Passarelli A.L."/>
            <person name="Rozas J."/>
            <person name="Schwartz L.M."/>
            <person name="Smith W."/>
            <person name="Southgate A."/>
            <person name="Vilcinskas A."/>
            <person name="Vogt R."/>
            <person name="Wang P."/>
            <person name="Werren J."/>
            <person name="Yu X.Q."/>
            <person name="Zhou J.J."/>
            <person name="Brown S.J."/>
            <person name="Scherer S.E."/>
            <person name="Richards S."/>
            <person name="Blissard G.W."/>
        </authorList>
    </citation>
    <scope>NUCLEOTIDE SEQUENCE</scope>
</reference>
<evidence type="ECO:0000313" key="2">
    <source>
        <dbReference type="EMBL" id="KAG6463521.1"/>
    </source>
</evidence>
<comment type="caution">
    <text evidence="2">The sequence shown here is derived from an EMBL/GenBank/DDBJ whole genome shotgun (WGS) entry which is preliminary data.</text>
</comment>
<evidence type="ECO:0000313" key="3">
    <source>
        <dbReference type="Proteomes" id="UP000791440"/>
    </source>
</evidence>
<evidence type="ECO:0000256" key="1">
    <source>
        <dbReference type="SAM" id="MobiDB-lite"/>
    </source>
</evidence>
<protein>
    <submittedName>
        <fullName evidence="2">Uncharacterized protein</fullName>
    </submittedName>
</protein>